<dbReference type="PANTHER" id="PTHR30157:SF0">
    <property type="entry name" value="NADPH-DEPENDENT FERRIC-CHELATE REDUCTASE"/>
    <property type="match status" value="1"/>
</dbReference>
<dbReference type="EMBL" id="RAQU01000246">
    <property type="protein sequence ID" value="RKK01594.1"/>
    <property type="molecule type" value="Genomic_DNA"/>
</dbReference>
<evidence type="ECO:0000313" key="5">
    <source>
        <dbReference type="Proteomes" id="UP000274097"/>
    </source>
</evidence>
<sequence length="269" mass="28465">MTTTSSLAARRVRHELRFRLLEVLRVEQPNPHLRRITLGGPALAGFVSAGFDDHVKLFFPHPGEAEPLLPTPGPNGPIYPEGPRPAARDYTPRRFSETELEIDFVLHGEGPAATWAAQAAPGQRIGVGGPRGSFIPPEGLDWYLLAGDETALAAIARRLAELPAGPRALVLAEVADASAEQPLPSAAEVSVTWLHRDGAAPGQPEALVAALAGLQLPEGEGYAWVAAESAVARALRAVLLERHGLDKAAVKASGYWKHGAAASHETLEG</sequence>
<keyword evidence="5" id="KW-1185">Reference proteome</keyword>
<dbReference type="InterPro" id="IPR017938">
    <property type="entry name" value="Riboflavin_synthase-like_b-brl"/>
</dbReference>
<evidence type="ECO:0000256" key="1">
    <source>
        <dbReference type="ARBA" id="ARBA00035644"/>
    </source>
</evidence>
<dbReference type="InterPro" id="IPR017927">
    <property type="entry name" value="FAD-bd_FR_type"/>
</dbReference>
<comment type="caution">
    <text evidence="3">The sequence shown here is derived from an EMBL/GenBank/DDBJ whole genome shotgun (WGS) entry which is preliminary data.</text>
</comment>
<name>A0A3A9JDL5_9PROT</name>
<dbReference type="PANTHER" id="PTHR30157">
    <property type="entry name" value="FERRIC REDUCTASE, NADPH-DEPENDENT"/>
    <property type="match status" value="1"/>
</dbReference>
<dbReference type="SUPFAM" id="SSF63380">
    <property type="entry name" value="Riboflavin synthase domain-like"/>
    <property type="match status" value="1"/>
</dbReference>
<comment type="similarity">
    <text evidence="1">Belongs to the SIP oxidoreductase family.</text>
</comment>
<dbReference type="PROSITE" id="PS51384">
    <property type="entry name" value="FAD_FR"/>
    <property type="match status" value="1"/>
</dbReference>
<dbReference type="Proteomes" id="UP000278036">
    <property type="component" value="Unassembled WGS sequence"/>
</dbReference>
<dbReference type="Gene3D" id="3.40.50.80">
    <property type="entry name" value="Nucleotide-binding domain of ferredoxin-NADP reductase (FNR) module"/>
    <property type="match status" value="1"/>
</dbReference>
<dbReference type="OrthoDB" id="9814826at2"/>
<dbReference type="Pfam" id="PF08021">
    <property type="entry name" value="FAD_binding_9"/>
    <property type="match status" value="1"/>
</dbReference>
<evidence type="ECO:0000313" key="4">
    <source>
        <dbReference type="EMBL" id="RMI25229.1"/>
    </source>
</evidence>
<accession>A0A3A9JDL5</accession>
<evidence type="ECO:0000313" key="6">
    <source>
        <dbReference type="Proteomes" id="UP000278036"/>
    </source>
</evidence>
<dbReference type="EMBL" id="RFLX01000005">
    <property type="protein sequence ID" value="RMI25229.1"/>
    <property type="molecule type" value="Genomic_DNA"/>
</dbReference>
<reference evidence="3 6" key="1">
    <citation type="submission" date="2018-09" db="EMBL/GenBank/DDBJ databases">
        <title>Roseomonas sp. nov., isolated from feces of Tibetan antelopes in the Qinghai-Tibet plateau, China.</title>
        <authorList>
            <person name="Tian Z."/>
        </authorList>
    </citation>
    <scope>NUCLEOTIDE SEQUENCE [LARGE SCALE GENOMIC DNA]</scope>
    <source>
        <strain evidence="4 5">Z23</strain>
        <strain evidence="3 6">Z24</strain>
    </source>
</reference>
<dbReference type="FunFam" id="2.40.30.10:FF:000055">
    <property type="entry name" value="Siderophore-interacting family protein"/>
    <property type="match status" value="1"/>
</dbReference>
<dbReference type="AlphaFoldDB" id="A0A3A9JDL5"/>
<protein>
    <submittedName>
        <fullName evidence="3">Siderophore-interacting protein</fullName>
    </submittedName>
</protein>
<feature type="domain" description="FAD-binding FR-type" evidence="2">
    <location>
        <begin position="16"/>
        <end position="137"/>
    </location>
</feature>
<dbReference type="GO" id="GO:0016491">
    <property type="term" value="F:oxidoreductase activity"/>
    <property type="evidence" value="ECO:0007669"/>
    <property type="project" value="InterPro"/>
</dbReference>
<dbReference type="Pfam" id="PF04954">
    <property type="entry name" value="SIP"/>
    <property type="match status" value="1"/>
</dbReference>
<dbReference type="InParanoid" id="A0A3A9JDL5"/>
<dbReference type="Proteomes" id="UP000274097">
    <property type="component" value="Unassembled WGS sequence"/>
</dbReference>
<organism evidence="3 6">
    <name type="scientific">Teichococcus wenyumeiae</name>
    <dbReference type="NCBI Taxonomy" id="2478470"/>
    <lineage>
        <taxon>Bacteria</taxon>
        <taxon>Pseudomonadati</taxon>
        <taxon>Pseudomonadota</taxon>
        <taxon>Alphaproteobacteria</taxon>
        <taxon>Acetobacterales</taxon>
        <taxon>Roseomonadaceae</taxon>
        <taxon>Roseomonas</taxon>
    </lineage>
</organism>
<proteinExistence type="inferred from homology"/>
<evidence type="ECO:0000259" key="2">
    <source>
        <dbReference type="PROSITE" id="PS51384"/>
    </source>
</evidence>
<dbReference type="InterPro" id="IPR039374">
    <property type="entry name" value="SIP_fam"/>
</dbReference>
<dbReference type="Gene3D" id="2.40.30.10">
    <property type="entry name" value="Translation factors"/>
    <property type="match status" value="1"/>
</dbReference>
<dbReference type="RefSeq" id="WP_120640726.1">
    <property type="nucleotide sequence ID" value="NZ_RAQU01000246.1"/>
</dbReference>
<gene>
    <name evidence="3" type="ORF">D6Z83_24190</name>
    <name evidence="4" type="ORF">EBE87_08730</name>
</gene>
<dbReference type="FunCoup" id="A0A3A9JDL5">
    <property type="interactions" value="17"/>
</dbReference>
<dbReference type="CDD" id="cd06193">
    <property type="entry name" value="siderophore_interacting"/>
    <property type="match status" value="1"/>
</dbReference>
<dbReference type="InterPro" id="IPR007037">
    <property type="entry name" value="SIP_rossman_dom"/>
</dbReference>
<dbReference type="InterPro" id="IPR039261">
    <property type="entry name" value="FNR_nucleotide-bd"/>
</dbReference>
<evidence type="ECO:0000313" key="3">
    <source>
        <dbReference type="EMBL" id="RKK01594.1"/>
    </source>
</evidence>
<dbReference type="InterPro" id="IPR013113">
    <property type="entry name" value="SIP_FAD-bd"/>
</dbReference>